<dbReference type="EC" id="2.4.99.28" evidence="11"/>
<evidence type="ECO:0000256" key="4">
    <source>
        <dbReference type="ARBA" id="ARBA00022679"/>
    </source>
</evidence>
<dbReference type="InterPro" id="IPR018365">
    <property type="entry name" value="Cell_cycle_FtsW-rel_CS"/>
</dbReference>
<evidence type="ECO:0000313" key="12">
    <source>
        <dbReference type="EMBL" id="MBI3015366.1"/>
    </source>
</evidence>
<name>A0A932GQ93_UNCTE</name>
<feature type="transmembrane region" description="Helical" evidence="11">
    <location>
        <begin position="304"/>
        <end position="332"/>
    </location>
</feature>
<evidence type="ECO:0000256" key="3">
    <source>
        <dbReference type="ARBA" id="ARBA00022676"/>
    </source>
</evidence>
<reference evidence="12" key="1">
    <citation type="submission" date="2020-07" db="EMBL/GenBank/DDBJ databases">
        <title>Huge and variable diversity of episymbiotic CPR bacteria and DPANN archaea in groundwater ecosystems.</title>
        <authorList>
            <person name="He C.Y."/>
            <person name="Keren R."/>
            <person name="Whittaker M."/>
            <person name="Farag I.F."/>
            <person name="Doudna J."/>
            <person name="Cate J.H.D."/>
            <person name="Banfield J.F."/>
        </authorList>
    </citation>
    <scope>NUCLEOTIDE SEQUENCE</scope>
    <source>
        <strain evidence="12">NC_groundwater_717_Ag_S-0.2um_59_8</strain>
    </source>
</reference>
<dbReference type="EMBL" id="JACPSX010000189">
    <property type="protein sequence ID" value="MBI3015366.1"/>
    <property type="molecule type" value="Genomic_DNA"/>
</dbReference>
<keyword evidence="6 11" id="KW-0133">Cell shape</keyword>
<evidence type="ECO:0000256" key="1">
    <source>
        <dbReference type="ARBA" id="ARBA00004141"/>
    </source>
</evidence>
<dbReference type="GO" id="GO:0009252">
    <property type="term" value="P:peptidoglycan biosynthetic process"/>
    <property type="evidence" value="ECO:0007669"/>
    <property type="project" value="UniProtKB-UniRule"/>
</dbReference>
<dbReference type="PANTHER" id="PTHR30474">
    <property type="entry name" value="CELL CYCLE PROTEIN"/>
    <property type="match status" value="1"/>
</dbReference>
<keyword evidence="10 11" id="KW-0961">Cell wall biogenesis/degradation</keyword>
<feature type="transmembrane region" description="Helical" evidence="11">
    <location>
        <begin position="12"/>
        <end position="32"/>
    </location>
</feature>
<organism evidence="12 13">
    <name type="scientific">Tectimicrobiota bacterium</name>
    <dbReference type="NCBI Taxonomy" id="2528274"/>
    <lineage>
        <taxon>Bacteria</taxon>
        <taxon>Pseudomonadati</taxon>
        <taxon>Nitrospinota/Tectimicrobiota group</taxon>
        <taxon>Candidatus Tectimicrobiota</taxon>
    </lineage>
</organism>
<accession>A0A932GQ93</accession>
<dbReference type="GO" id="GO:0032153">
    <property type="term" value="C:cell division site"/>
    <property type="evidence" value="ECO:0007669"/>
    <property type="project" value="TreeGrafter"/>
</dbReference>
<keyword evidence="3 11" id="KW-0328">Glycosyltransferase</keyword>
<feature type="transmembrane region" description="Helical" evidence="11">
    <location>
        <begin position="136"/>
        <end position="155"/>
    </location>
</feature>
<dbReference type="Pfam" id="PF01098">
    <property type="entry name" value="FTSW_RODA_SPOVE"/>
    <property type="match status" value="1"/>
</dbReference>
<gene>
    <name evidence="11 12" type="primary">rodA</name>
    <name evidence="12" type="ORF">HYY65_09975</name>
</gene>
<dbReference type="AlphaFoldDB" id="A0A932GQ93"/>
<keyword evidence="4 11" id="KW-0808">Transferase</keyword>
<dbReference type="PROSITE" id="PS00428">
    <property type="entry name" value="FTSW_RODA_SPOVE"/>
    <property type="match status" value="1"/>
</dbReference>
<dbReference type="InterPro" id="IPR001182">
    <property type="entry name" value="FtsW/RodA"/>
</dbReference>
<evidence type="ECO:0000256" key="6">
    <source>
        <dbReference type="ARBA" id="ARBA00022960"/>
    </source>
</evidence>
<comment type="pathway">
    <text evidence="11">Cell wall biogenesis; peptidoglycan biosynthesis.</text>
</comment>
<comment type="similarity">
    <text evidence="11">Belongs to the SEDS family. MrdB/RodA subfamily.</text>
</comment>
<dbReference type="PANTHER" id="PTHR30474:SF1">
    <property type="entry name" value="PEPTIDOGLYCAN GLYCOSYLTRANSFERASE MRDB"/>
    <property type="match status" value="1"/>
</dbReference>
<evidence type="ECO:0000256" key="5">
    <source>
        <dbReference type="ARBA" id="ARBA00022692"/>
    </source>
</evidence>
<feature type="transmembrane region" description="Helical" evidence="11">
    <location>
        <begin position="44"/>
        <end position="65"/>
    </location>
</feature>
<feature type="transmembrane region" description="Helical" evidence="11">
    <location>
        <begin position="77"/>
        <end position="95"/>
    </location>
</feature>
<feature type="transmembrane region" description="Helical" evidence="11">
    <location>
        <begin position="161"/>
        <end position="178"/>
    </location>
</feature>
<evidence type="ECO:0000256" key="9">
    <source>
        <dbReference type="ARBA" id="ARBA00023136"/>
    </source>
</evidence>
<feature type="transmembrane region" description="Helical" evidence="11">
    <location>
        <begin position="101"/>
        <end position="124"/>
    </location>
</feature>
<dbReference type="GO" id="GO:0071555">
    <property type="term" value="P:cell wall organization"/>
    <property type="evidence" value="ECO:0007669"/>
    <property type="project" value="UniProtKB-KW"/>
</dbReference>
<comment type="catalytic activity">
    <reaction evidence="11">
        <text>[GlcNAc-(1-&gt;4)-Mur2Ac(oyl-L-Ala-gamma-D-Glu-L-Lys-D-Ala-D-Ala)](n)-di-trans,octa-cis-undecaprenyl diphosphate + beta-D-GlcNAc-(1-&gt;4)-Mur2Ac(oyl-L-Ala-gamma-D-Glu-L-Lys-D-Ala-D-Ala)-di-trans,octa-cis-undecaprenyl diphosphate = [GlcNAc-(1-&gt;4)-Mur2Ac(oyl-L-Ala-gamma-D-Glu-L-Lys-D-Ala-D-Ala)](n+1)-di-trans,octa-cis-undecaprenyl diphosphate + di-trans,octa-cis-undecaprenyl diphosphate + H(+)</text>
        <dbReference type="Rhea" id="RHEA:23708"/>
        <dbReference type="Rhea" id="RHEA-COMP:9602"/>
        <dbReference type="Rhea" id="RHEA-COMP:9603"/>
        <dbReference type="ChEBI" id="CHEBI:15378"/>
        <dbReference type="ChEBI" id="CHEBI:58405"/>
        <dbReference type="ChEBI" id="CHEBI:60033"/>
        <dbReference type="ChEBI" id="CHEBI:78435"/>
        <dbReference type="EC" id="2.4.99.28"/>
    </reaction>
</comment>
<proteinExistence type="inferred from homology"/>
<protein>
    <recommendedName>
        <fullName evidence="11">Peptidoglycan glycosyltransferase RodA</fullName>
        <shortName evidence="11">PGT</shortName>
        <ecNumber evidence="11">2.4.99.28</ecNumber>
    </recommendedName>
    <alternativeName>
        <fullName evidence="11">Cell elongation protein RodA</fullName>
    </alternativeName>
    <alternativeName>
        <fullName evidence="11">Cell wall polymerase</fullName>
    </alternativeName>
    <alternativeName>
        <fullName evidence="11">Peptidoglycan polymerase</fullName>
        <shortName evidence="11">PG polymerase</shortName>
    </alternativeName>
</protein>
<dbReference type="GO" id="GO:0051301">
    <property type="term" value="P:cell division"/>
    <property type="evidence" value="ECO:0007669"/>
    <property type="project" value="InterPro"/>
</dbReference>
<comment type="subcellular location">
    <subcellularLocation>
        <location evidence="11">Cell membrane</location>
        <topology evidence="11">Multi-pass membrane protein</topology>
    </subcellularLocation>
    <subcellularLocation>
        <location evidence="1">Membrane</location>
        <topology evidence="1">Multi-pass membrane protein</topology>
    </subcellularLocation>
</comment>
<dbReference type="GO" id="GO:0015648">
    <property type="term" value="F:lipid-linked peptidoglycan transporter activity"/>
    <property type="evidence" value="ECO:0007669"/>
    <property type="project" value="TreeGrafter"/>
</dbReference>
<feature type="transmembrane region" description="Helical" evidence="11">
    <location>
        <begin position="185"/>
        <end position="203"/>
    </location>
</feature>
<keyword evidence="7 11" id="KW-0573">Peptidoglycan synthesis</keyword>
<feature type="transmembrane region" description="Helical" evidence="11">
    <location>
        <begin position="338"/>
        <end position="359"/>
    </location>
</feature>
<evidence type="ECO:0000256" key="10">
    <source>
        <dbReference type="ARBA" id="ARBA00023316"/>
    </source>
</evidence>
<dbReference type="Proteomes" id="UP000741360">
    <property type="component" value="Unassembled WGS sequence"/>
</dbReference>
<evidence type="ECO:0000256" key="8">
    <source>
        <dbReference type="ARBA" id="ARBA00022989"/>
    </source>
</evidence>
<dbReference type="HAMAP" id="MF_02079">
    <property type="entry name" value="PGT_RodA"/>
    <property type="match status" value="1"/>
</dbReference>
<keyword evidence="2 11" id="KW-1003">Cell membrane</keyword>
<comment type="function">
    <text evidence="11">Peptidoglycan polymerase that is essential for cell wall elongation.</text>
</comment>
<dbReference type="GO" id="GO:0005886">
    <property type="term" value="C:plasma membrane"/>
    <property type="evidence" value="ECO:0007669"/>
    <property type="project" value="UniProtKB-SubCell"/>
</dbReference>
<evidence type="ECO:0000256" key="11">
    <source>
        <dbReference type="HAMAP-Rule" id="MF_02079"/>
    </source>
</evidence>
<dbReference type="InterPro" id="IPR011923">
    <property type="entry name" value="RodA/MrdB"/>
</dbReference>
<keyword evidence="9 11" id="KW-0472">Membrane</keyword>
<dbReference type="GO" id="GO:0008955">
    <property type="term" value="F:peptidoglycan glycosyltransferase activity"/>
    <property type="evidence" value="ECO:0007669"/>
    <property type="project" value="UniProtKB-UniRule"/>
</dbReference>
<sequence>MVDRRALANLDWTLVVTTLALTGAGILSIYSASRGVSGSLDTPFFVKQLWWLLCGAIAAIVVILFDYRTLLRLAYPCYFLSLCGLIYVLLFGRVISGAQRWIIIGPLTLQPSEFMKISLILTLANYFDRHEKPRPWNLRDLFIPAVITLFPALLIAKEPDLGTALVILVIFASMSFIVGMNLKSILVLTVLGLGSLPLGWSLLKDYQKGRIFTLFNPELDPLGSGYHLLQSKIAVGSGGIWGKGLWGGTQSRLNFLPEKHTDFIFSVFSEDLGFVGASLLLILYFIFLMRSIDVAYRAKDSLGALLAGGIACMFTFSAAVNVAMTVGLAPVVGIPFPLISYGGSALLASLMAIGLLLNVHLRRFKFSG</sequence>
<dbReference type="GO" id="GO:0008360">
    <property type="term" value="P:regulation of cell shape"/>
    <property type="evidence" value="ECO:0007669"/>
    <property type="project" value="UniProtKB-KW"/>
</dbReference>
<comment type="caution">
    <text evidence="12">The sequence shown here is derived from an EMBL/GenBank/DDBJ whole genome shotgun (WGS) entry which is preliminary data.</text>
</comment>
<feature type="transmembrane region" description="Helical" evidence="11">
    <location>
        <begin position="272"/>
        <end position="292"/>
    </location>
</feature>
<evidence type="ECO:0000313" key="13">
    <source>
        <dbReference type="Proteomes" id="UP000741360"/>
    </source>
</evidence>
<dbReference type="NCBIfam" id="TIGR02210">
    <property type="entry name" value="rodA_shape"/>
    <property type="match status" value="1"/>
</dbReference>
<keyword evidence="5 11" id="KW-0812">Transmembrane</keyword>
<evidence type="ECO:0000256" key="2">
    <source>
        <dbReference type="ARBA" id="ARBA00022475"/>
    </source>
</evidence>
<keyword evidence="8 11" id="KW-1133">Transmembrane helix</keyword>
<evidence type="ECO:0000256" key="7">
    <source>
        <dbReference type="ARBA" id="ARBA00022984"/>
    </source>
</evidence>